<organism evidence="3 4">
    <name type="scientific">Trichosporon asahii var. asahii (strain ATCC 90039 / CBS 2479 / JCM 2466 / KCTC 7840 / NBRC 103889/ NCYC 2677 / UAMH 7654)</name>
    <name type="common">Yeast</name>
    <dbReference type="NCBI Taxonomy" id="1186058"/>
    <lineage>
        <taxon>Eukaryota</taxon>
        <taxon>Fungi</taxon>
        <taxon>Dikarya</taxon>
        <taxon>Basidiomycota</taxon>
        <taxon>Agaricomycotina</taxon>
        <taxon>Tremellomycetes</taxon>
        <taxon>Trichosporonales</taxon>
        <taxon>Trichosporonaceae</taxon>
        <taxon>Trichosporon</taxon>
    </lineage>
</organism>
<dbReference type="RefSeq" id="XP_014181914.1">
    <property type="nucleotide sequence ID" value="XM_014326439.1"/>
</dbReference>
<dbReference type="InterPro" id="IPR004843">
    <property type="entry name" value="Calcineurin-like_PHP"/>
</dbReference>
<dbReference type="CDD" id="cd07379">
    <property type="entry name" value="MPP_239FB"/>
    <property type="match status" value="1"/>
</dbReference>
<comment type="caution">
    <text evidence="3">The sequence shown here is derived from an EMBL/GenBank/DDBJ whole genome shotgun (WGS) entry which is preliminary data.</text>
</comment>
<dbReference type="VEuPathDB" id="FungiDB:A1Q1_08292"/>
<dbReference type="OrthoDB" id="630188at2759"/>
<evidence type="ECO:0000259" key="2">
    <source>
        <dbReference type="Pfam" id="PF00149"/>
    </source>
</evidence>
<dbReference type="Gene3D" id="3.60.21.10">
    <property type="match status" value="1"/>
</dbReference>
<dbReference type="HOGENOM" id="CLU_041441_3_1_1"/>
<dbReference type="InterPro" id="IPR051693">
    <property type="entry name" value="UPF0046_metallophosphoest"/>
</dbReference>
<dbReference type="PANTHER" id="PTHR12905:SF0">
    <property type="entry name" value="CALCINEURIN-LIKE PHOSPHOESTERASE DOMAIN-CONTAINING PROTEIN"/>
    <property type="match status" value="1"/>
</dbReference>
<dbReference type="AlphaFoldDB" id="J4UGK1"/>
<dbReference type="Pfam" id="PF00149">
    <property type="entry name" value="Metallophos"/>
    <property type="match status" value="1"/>
</dbReference>
<name>J4UGK1_TRIAS</name>
<dbReference type="PANTHER" id="PTHR12905">
    <property type="entry name" value="METALLOPHOSPHOESTERASE"/>
    <property type="match status" value="1"/>
</dbReference>
<proteinExistence type="predicted"/>
<evidence type="ECO:0000313" key="4">
    <source>
        <dbReference type="Proteomes" id="UP000002748"/>
    </source>
</evidence>
<feature type="region of interest" description="Disordered" evidence="1">
    <location>
        <begin position="191"/>
        <end position="257"/>
    </location>
</feature>
<feature type="domain" description="Calcineurin-like phosphoesterase" evidence="2">
    <location>
        <begin position="7"/>
        <end position="188"/>
    </location>
</feature>
<dbReference type="InterPro" id="IPR029052">
    <property type="entry name" value="Metallo-depent_PP-like"/>
</dbReference>
<gene>
    <name evidence="3" type="ORF">A1Q1_08292</name>
</gene>
<dbReference type="Proteomes" id="UP000002748">
    <property type="component" value="Unassembled WGS sequence"/>
</dbReference>
<dbReference type="EMBL" id="ALBS01000097">
    <property type="protein sequence ID" value="EJT50590.1"/>
    <property type="molecule type" value="Genomic_DNA"/>
</dbReference>
<accession>J4UGK1</accession>
<evidence type="ECO:0000313" key="3">
    <source>
        <dbReference type="EMBL" id="EJT50590.1"/>
    </source>
</evidence>
<dbReference type="KEGG" id="tasa:A1Q1_08292"/>
<dbReference type="SUPFAM" id="SSF56300">
    <property type="entry name" value="Metallo-dependent phosphatases"/>
    <property type="match status" value="1"/>
</dbReference>
<evidence type="ECO:0000256" key="1">
    <source>
        <dbReference type="SAM" id="MobiDB-lite"/>
    </source>
</evidence>
<reference evidence="3 4" key="1">
    <citation type="journal article" date="2012" name="Eukaryot. Cell">
        <title>Draft genome sequence of CBS 2479, the standard type strain of Trichosporon asahii.</title>
        <authorList>
            <person name="Yang R.Y."/>
            <person name="Li H.T."/>
            <person name="Zhu H."/>
            <person name="Zhou G.P."/>
            <person name="Wang M."/>
            <person name="Wang L."/>
        </authorList>
    </citation>
    <scope>NUCLEOTIDE SEQUENCE [LARGE SCALE GENOMIC DNA]</scope>
    <source>
        <strain evidence="4">ATCC 90039 / CBS 2479 / JCM 2466 / KCTC 7840 / NCYC 2677 / UAMH 7654</strain>
    </source>
</reference>
<dbReference type="GeneID" id="25991804"/>
<sequence length="287" mass="31787">MPPEGIRIVCISDTHNATPPVEEGDILLHAGDLSNGGTLRELQNQLDWIASLPHKHKVVVGGNHDMLLDPDFVAARGLRFTPGGTADELNWHDIHYLCNESLELDLPQGRVRIFGSPNTPAPRGIKAAFQHDPELDLWTNRVPDGTDLLLVHGPPRGYLDQGGKGCPHLLREIQRVKPKIVVFGHIHQGRGTRAVSLSERPREPAPLRAGSAQRRDSQASLMGGLRRRLSHVFSSHPAPSPPQPTKEPTEPEQEEEKVTMVNAAVHWFPDPYEAARQETKEGYVVYL</sequence>
<dbReference type="GO" id="GO:0016787">
    <property type="term" value="F:hydrolase activity"/>
    <property type="evidence" value="ECO:0007669"/>
    <property type="project" value="InterPro"/>
</dbReference>
<protein>
    <recommendedName>
        <fullName evidence="2">Calcineurin-like phosphoesterase domain-containing protein</fullName>
    </recommendedName>
</protein>